<dbReference type="PROSITE" id="PS51318">
    <property type="entry name" value="TAT"/>
    <property type="match status" value="1"/>
</dbReference>
<dbReference type="InterPro" id="IPR013108">
    <property type="entry name" value="Amidohydro_3"/>
</dbReference>
<evidence type="ECO:0000313" key="2">
    <source>
        <dbReference type="EMBL" id="SOC38717.1"/>
    </source>
</evidence>
<dbReference type="OrthoDB" id="9811399at2"/>
<dbReference type="Gene3D" id="3.20.20.140">
    <property type="entry name" value="Metal-dependent hydrolases"/>
    <property type="match status" value="1"/>
</dbReference>
<accession>A0A285UAJ4</accession>
<dbReference type="EMBL" id="OBQD01000005">
    <property type="protein sequence ID" value="SOC38717.1"/>
    <property type="molecule type" value="Genomic_DNA"/>
</dbReference>
<name>A0A285UAJ4_9HYPH</name>
<dbReference type="Gene3D" id="2.30.40.10">
    <property type="entry name" value="Urease, subunit C, domain 1"/>
    <property type="match status" value="1"/>
</dbReference>
<dbReference type="InterPro" id="IPR032466">
    <property type="entry name" value="Metal_Hydrolase"/>
</dbReference>
<dbReference type="Pfam" id="PF07969">
    <property type="entry name" value="Amidohydro_3"/>
    <property type="match status" value="1"/>
</dbReference>
<keyword evidence="3" id="KW-1185">Reference proteome</keyword>
<dbReference type="InterPro" id="IPR033932">
    <property type="entry name" value="YtcJ-like"/>
</dbReference>
<dbReference type="SUPFAM" id="SSF51338">
    <property type="entry name" value="Composite domain of metallo-dependent hydrolases"/>
    <property type="match status" value="1"/>
</dbReference>
<gene>
    <name evidence="2" type="ORF">SAMN05892877_105227</name>
</gene>
<evidence type="ECO:0000313" key="3">
    <source>
        <dbReference type="Proteomes" id="UP000219167"/>
    </source>
</evidence>
<proteinExistence type="predicted"/>
<dbReference type="GO" id="GO:0016810">
    <property type="term" value="F:hydrolase activity, acting on carbon-nitrogen (but not peptide) bonds"/>
    <property type="evidence" value="ECO:0007669"/>
    <property type="project" value="InterPro"/>
</dbReference>
<feature type="domain" description="Amidohydrolase 3" evidence="1">
    <location>
        <begin position="199"/>
        <end position="610"/>
    </location>
</feature>
<dbReference type="Proteomes" id="UP000219167">
    <property type="component" value="Unassembled WGS sequence"/>
</dbReference>
<dbReference type="Gene3D" id="3.10.310.70">
    <property type="match status" value="1"/>
</dbReference>
<dbReference type="InterPro" id="IPR011059">
    <property type="entry name" value="Metal-dep_hydrolase_composite"/>
</dbReference>
<dbReference type="RefSeq" id="WP_097138465.1">
    <property type="nucleotide sequence ID" value="NZ_OBQD01000005.1"/>
</dbReference>
<organism evidence="2 3">
    <name type="scientific">Rhizobium subbaraonis</name>
    <dbReference type="NCBI Taxonomy" id="908946"/>
    <lineage>
        <taxon>Bacteria</taxon>
        <taxon>Pseudomonadati</taxon>
        <taxon>Pseudomonadota</taxon>
        <taxon>Alphaproteobacteria</taxon>
        <taxon>Hyphomicrobiales</taxon>
        <taxon>Rhizobiaceae</taxon>
        <taxon>Rhizobium/Agrobacterium group</taxon>
        <taxon>Rhizobium</taxon>
    </lineage>
</organism>
<dbReference type="PANTHER" id="PTHR22642">
    <property type="entry name" value="IMIDAZOLONEPROPIONASE"/>
    <property type="match status" value="1"/>
</dbReference>
<sequence>MCVMCNPAFAEAFRNYNFPSRRQILKLAAVTTASAFVCEAATSVPAQAQEASLQDLATQFDRKDLPRVTIYPAKEIITLDPDKPSVTAVAVLGDRILAVGSLDELKSLSDGQPYVIDETFAGKVITPGLIAQHDHPLLTGLTMVSEIIAIEDWVLPSGVVPSASNPSQYRARLADANAKLKTSTELLVTWGYHPVFHGPLTRSDLDRISSTRPIIVWHRSAHEFIVNSKALDAYGIDAAFVSGLPDGARKQSSLADGHFWEGGMFGVIPKLLPAIATPDRLRRGLEFVVRYYHANGVTLGCEPGGLFSKQLQVAQNAVLSRAGNPFRFYFIPDGKSINAAFPDTTISETEKVLGWGEGMTAMMPGAIKLFADGAIYSLAMRVRDPYLGGGHGEWIMDPDFFARAFNIYWDAGYQIHVHVNGDAGLDMVLDTVETNMRRHPRYDHRTVAIHLAVSQKDQVVRMKRLGVVVSANPYYVRALADAYAEDGLGPERADNMVRLGDMERAGVPFSLHSDMPMAPGQPLFLMHCAVNRTTVSGRVAAPDQRATRLGALKGVTLGAAHSLRMENDIGSIVPGKLANFSILEDNPLTVDAAKIKDIPVWGTVFEGRVLPVARS</sequence>
<protein>
    <recommendedName>
        <fullName evidence="1">Amidohydrolase 3 domain-containing protein</fullName>
    </recommendedName>
</protein>
<evidence type="ECO:0000259" key="1">
    <source>
        <dbReference type="Pfam" id="PF07969"/>
    </source>
</evidence>
<reference evidence="2 3" key="1">
    <citation type="submission" date="2017-08" db="EMBL/GenBank/DDBJ databases">
        <authorList>
            <person name="de Groot N.N."/>
        </authorList>
    </citation>
    <scope>NUCLEOTIDE SEQUENCE [LARGE SCALE GENOMIC DNA]</scope>
    <source>
        <strain evidence="2 3">JC85</strain>
    </source>
</reference>
<dbReference type="InterPro" id="IPR006311">
    <property type="entry name" value="TAT_signal"/>
</dbReference>
<dbReference type="PANTHER" id="PTHR22642:SF2">
    <property type="entry name" value="PROTEIN LONG AFTER FAR-RED 3"/>
    <property type="match status" value="1"/>
</dbReference>
<dbReference type="SUPFAM" id="SSF51556">
    <property type="entry name" value="Metallo-dependent hydrolases"/>
    <property type="match status" value="1"/>
</dbReference>
<dbReference type="AlphaFoldDB" id="A0A285UAJ4"/>
<dbReference type="CDD" id="cd01300">
    <property type="entry name" value="YtcJ_like"/>
    <property type="match status" value="1"/>
</dbReference>